<evidence type="ECO:0000259" key="11">
    <source>
        <dbReference type="PROSITE" id="PS51371"/>
    </source>
</evidence>
<dbReference type="GO" id="GO:0005886">
    <property type="term" value="C:plasma membrane"/>
    <property type="evidence" value="ECO:0007669"/>
    <property type="project" value="UniProtKB-SubCell"/>
</dbReference>
<evidence type="ECO:0000256" key="2">
    <source>
        <dbReference type="ARBA" id="ARBA00022475"/>
    </source>
</evidence>
<feature type="domain" description="CNNM transmembrane" evidence="12">
    <location>
        <begin position="11"/>
        <end position="216"/>
    </location>
</feature>
<gene>
    <name evidence="13" type="ORF">GJV18_01165</name>
</gene>
<dbReference type="SUPFAM" id="SSF56176">
    <property type="entry name" value="FAD-binding/transporter-associated domain-like"/>
    <property type="match status" value="1"/>
</dbReference>
<evidence type="ECO:0000256" key="1">
    <source>
        <dbReference type="ARBA" id="ARBA00004651"/>
    </source>
</evidence>
<dbReference type="RefSeq" id="WP_160342895.1">
    <property type="nucleotide sequence ID" value="NZ_WKJZ01000001.1"/>
</dbReference>
<feature type="transmembrane region" description="Helical" evidence="10">
    <location>
        <begin position="70"/>
        <end position="90"/>
    </location>
</feature>
<evidence type="ECO:0000313" key="13">
    <source>
        <dbReference type="EMBL" id="MVW73912.1"/>
    </source>
</evidence>
<evidence type="ECO:0000256" key="9">
    <source>
        <dbReference type="PROSITE-ProRule" id="PRU01193"/>
    </source>
</evidence>
<dbReference type="PROSITE" id="PS51371">
    <property type="entry name" value="CBS"/>
    <property type="match status" value="2"/>
</dbReference>
<dbReference type="InterPro" id="IPR036318">
    <property type="entry name" value="FAD-bd_PCMH-like_sf"/>
</dbReference>
<protein>
    <submittedName>
        <fullName evidence="13">DUF21 domain-containing protein</fullName>
    </submittedName>
</protein>
<keyword evidence="3 9" id="KW-0812">Transmembrane</keyword>
<evidence type="ECO:0000256" key="8">
    <source>
        <dbReference type="PROSITE-ProRule" id="PRU00703"/>
    </source>
</evidence>
<dbReference type="SMART" id="SM01091">
    <property type="entry name" value="CorC_HlyC"/>
    <property type="match status" value="1"/>
</dbReference>
<dbReference type="Pfam" id="PF03471">
    <property type="entry name" value="CorC_HlyC"/>
    <property type="match status" value="1"/>
</dbReference>
<proteinExistence type="predicted"/>
<dbReference type="Pfam" id="PF01595">
    <property type="entry name" value="CNNM"/>
    <property type="match status" value="1"/>
</dbReference>
<evidence type="ECO:0000256" key="7">
    <source>
        <dbReference type="ARBA" id="ARBA00023136"/>
    </source>
</evidence>
<dbReference type="InterPro" id="IPR000644">
    <property type="entry name" value="CBS_dom"/>
</dbReference>
<dbReference type="Proteomes" id="UP000429555">
    <property type="component" value="Unassembled WGS sequence"/>
</dbReference>
<name>A0A6I4KTG3_9PSED</name>
<dbReference type="InterPro" id="IPR044751">
    <property type="entry name" value="Ion_transp-like_CBS"/>
</dbReference>
<dbReference type="InterPro" id="IPR051676">
    <property type="entry name" value="UPF0053_domain"/>
</dbReference>
<evidence type="ECO:0000256" key="6">
    <source>
        <dbReference type="ARBA" id="ARBA00023122"/>
    </source>
</evidence>
<feature type="transmembrane region" description="Helical" evidence="10">
    <location>
        <begin position="110"/>
        <end position="136"/>
    </location>
</feature>
<dbReference type="EMBL" id="WKJZ01000001">
    <property type="protein sequence ID" value="MVW73912.1"/>
    <property type="molecule type" value="Genomic_DNA"/>
</dbReference>
<feature type="transmembrane region" description="Helical" evidence="10">
    <location>
        <begin position="12"/>
        <end position="40"/>
    </location>
</feature>
<organism evidence="13 14">
    <name type="scientific">Pseudomonas xionganensis</name>
    <dbReference type="NCBI Taxonomy" id="2654845"/>
    <lineage>
        <taxon>Bacteria</taxon>
        <taxon>Pseudomonadati</taxon>
        <taxon>Pseudomonadota</taxon>
        <taxon>Gammaproteobacteria</taxon>
        <taxon>Pseudomonadales</taxon>
        <taxon>Pseudomonadaceae</taxon>
        <taxon>Pseudomonas</taxon>
    </lineage>
</organism>
<evidence type="ECO:0000256" key="4">
    <source>
        <dbReference type="ARBA" id="ARBA00022737"/>
    </source>
</evidence>
<dbReference type="InterPro" id="IPR016169">
    <property type="entry name" value="FAD-bd_PCMH_sub2"/>
</dbReference>
<dbReference type="CDD" id="cd04590">
    <property type="entry name" value="CBS_pair_CorC_HlyC_assoc"/>
    <property type="match status" value="1"/>
</dbReference>
<keyword evidence="7 9" id="KW-0472">Membrane</keyword>
<dbReference type="Pfam" id="PF00571">
    <property type="entry name" value="CBS"/>
    <property type="match status" value="2"/>
</dbReference>
<evidence type="ECO:0000313" key="14">
    <source>
        <dbReference type="Proteomes" id="UP000429555"/>
    </source>
</evidence>
<dbReference type="SUPFAM" id="SSF54631">
    <property type="entry name" value="CBS-domain pair"/>
    <property type="match status" value="1"/>
</dbReference>
<dbReference type="PANTHER" id="PTHR43099:SF5">
    <property type="entry name" value="HLYC_CORC FAMILY TRANSPORTER"/>
    <property type="match status" value="1"/>
</dbReference>
<feature type="domain" description="CBS" evidence="11">
    <location>
        <begin position="302"/>
        <end position="359"/>
    </location>
</feature>
<dbReference type="Gene3D" id="3.10.580.10">
    <property type="entry name" value="CBS-domain"/>
    <property type="match status" value="1"/>
</dbReference>
<comment type="caution">
    <text evidence="13">The sequence shown here is derived from an EMBL/GenBank/DDBJ whole genome shotgun (WGS) entry which is preliminary data.</text>
</comment>
<accession>A0A6I4KTG3</accession>
<dbReference type="PANTHER" id="PTHR43099">
    <property type="entry name" value="UPF0053 PROTEIN YRKA"/>
    <property type="match status" value="1"/>
</dbReference>
<keyword evidence="5 9" id="KW-1133">Transmembrane helix</keyword>
<dbReference type="Gene3D" id="3.30.465.10">
    <property type="match status" value="1"/>
</dbReference>
<dbReference type="InterPro" id="IPR005170">
    <property type="entry name" value="Transptr-assoc_dom"/>
</dbReference>
<dbReference type="InterPro" id="IPR046342">
    <property type="entry name" value="CBS_dom_sf"/>
</dbReference>
<reference evidence="13 14" key="1">
    <citation type="submission" date="2019-11" db="EMBL/GenBank/DDBJ databases">
        <title>Pseudomonas flavidum sp. nov., isolated from Baiyang Lake.</title>
        <authorList>
            <person name="Zhao Y."/>
        </authorList>
    </citation>
    <scope>NUCLEOTIDE SEQUENCE [LARGE SCALE GENOMIC DNA]</scope>
    <source>
        <strain evidence="14">R-22-3 w-18</strain>
    </source>
</reference>
<dbReference type="AlphaFoldDB" id="A0A6I4KTG3"/>
<evidence type="ECO:0000256" key="10">
    <source>
        <dbReference type="SAM" id="Phobius"/>
    </source>
</evidence>
<dbReference type="SMART" id="SM00116">
    <property type="entry name" value="CBS"/>
    <property type="match status" value="2"/>
</dbReference>
<feature type="transmembrane region" description="Helical" evidence="10">
    <location>
        <begin position="148"/>
        <end position="170"/>
    </location>
</feature>
<dbReference type="GO" id="GO:0050660">
    <property type="term" value="F:flavin adenine dinucleotide binding"/>
    <property type="evidence" value="ECO:0007669"/>
    <property type="project" value="InterPro"/>
</dbReference>
<evidence type="ECO:0000256" key="3">
    <source>
        <dbReference type="ARBA" id="ARBA00022692"/>
    </source>
</evidence>
<dbReference type="PROSITE" id="PS51846">
    <property type="entry name" value="CNNM"/>
    <property type="match status" value="1"/>
</dbReference>
<sequence>MDPSTSLSAAHYFADFGLLLFALLLVLLNGFFVAAEFAIVRLRATRVESLADQHGWRGHILRTVHNQMDAYLSACQLGITLASLGLGWVGEPAFAELLRPLLGALGVESAGLVSAIAFFLAFASLSYLHIVVGELAPKSWAIRQPERLSLWTAAPLYGFYWLMYPAIFVLNASANAILRIAGQGEPGPHHEHHYSRDELKLILHSSRASAPSDQDMRVLASAVELGELEVVDWANSREDLVALELNAGLDEVFSTFRRHKYSRYPIYDNASESFVGVLHIKDLLLHLSLLEMLPSALRLGDLMHPIERVGRHMPLSQLLEQFRQGGSHFALVEEADGKVIGYLTMEDVLEALVGDIQDEHHKAERGILAYQPGKLLVRGDTPLAKVERLLGVDLDPIEAETLAGLVYETLKRMPEEEEALEVEGLRIIVKKMKGPKIVLAKVLRLD</sequence>
<evidence type="ECO:0000259" key="12">
    <source>
        <dbReference type="PROSITE" id="PS51846"/>
    </source>
</evidence>
<keyword evidence="6 8" id="KW-0129">CBS domain</keyword>
<comment type="subcellular location">
    <subcellularLocation>
        <location evidence="1">Cell membrane</location>
        <topology evidence="1">Multi-pass membrane protein</topology>
    </subcellularLocation>
</comment>
<keyword evidence="2" id="KW-1003">Cell membrane</keyword>
<keyword evidence="4" id="KW-0677">Repeat</keyword>
<keyword evidence="14" id="KW-1185">Reference proteome</keyword>
<dbReference type="InterPro" id="IPR002550">
    <property type="entry name" value="CNNM"/>
</dbReference>
<feature type="domain" description="CBS" evidence="11">
    <location>
        <begin position="235"/>
        <end position="295"/>
    </location>
</feature>
<evidence type="ECO:0000256" key="5">
    <source>
        <dbReference type="ARBA" id="ARBA00022989"/>
    </source>
</evidence>